<dbReference type="InterPro" id="IPR014756">
    <property type="entry name" value="Ig_E-set"/>
</dbReference>
<keyword evidence="5" id="KW-1185">Reference proteome</keyword>
<dbReference type="Gene3D" id="2.60.40.640">
    <property type="match status" value="2"/>
</dbReference>
<dbReference type="EMBL" id="CM014088">
    <property type="protein sequence ID" value="TKS78877.1"/>
    <property type="molecule type" value="Genomic_DNA"/>
</dbReference>
<dbReference type="Pfam" id="PF00339">
    <property type="entry name" value="Arrestin_N"/>
    <property type="match status" value="1"/>
</dbReference>
<proteinExistence type="inferred from homology"/>
<dbReference type="PANTHER" id="PTHR11188:SF135">
    <property type="entry name" value="ARRESTIN DOMAIN CONTAINING 3-LIKE-RELATED"/>
    <property type="match status" value="1"/>
</dbReference>
<dbReference type="Proteomes" id="UP000298787">
    <property type="component" value="Chromosome 11"/>
</dbReference>
<dbReference type="InterPro" id="IPR014752">
    <property type="entry name" value="Arrestin-like_C"/>
</dbReference>
<feature type="domain" description="Arrestin C-terminal-like" evidence="3">
    <location>
        <begin position="208"/>
        <end position="333"/>
    </location>
</feature>
<dbReference type="SMART" id="SM01017">
    <property type="entry name" value="Arrestin_C"/>
    <property type="match status" value="1"/>
</dbReference>
<evidence type="ECO:0000256" key="1">
    <source>
        <dbReference type="ARBA" id="ARBA00005298"/>
    </source>
</evidence>
<evidence type="ECO:0000313" key="4">
    <source>
        <dbReference type="EMBL" id="TKS78877.1"/>
    </source>
</evidence>
<feature type="region of interest" description="Disordered" evidence="2">
    <location>
        <begin position="362"/>
        <end position="387"/>
    </location>
</feature>
<feature type="compositionally biased region" description="Polar residues" evidence="2">
    <location>
        <begin position="378"/>
        <end position="387"/>
    </location>
</feature>
<dbReference type="GO" id="GO:0007399">
    <property type="term" value="P:nervous system development"/>
    <property type="evidence" value="ECO:0007669"/>
    <property type="project" value="UniProtKB-ARBA"/>
</dbReference>
<evidence type="ECO:0000256" key="2">
    <source>
        <dbReference type="SAM" id="MobiDB-lite"/>
    </source>
</evidence>
<reference evidence="4 5" key="1">
    <citation type="submission" date="2019-01" db="EMBL/GenBank/DDBJ databases">
        <title>Genome Assembly of Collichthys lucidus.</title>
        <authorList>
            <person name="Cai M."/>
            <person name="Xiao S."/>
        </authorList>
    </citation>
    <scope>NUCLEOTIDE SEQUENCE [LARGE SCALE GENOMIC DNA]</scope>
    <source>
        <strain evidence="4">JT15FE1705JMU</strain>
        <tissue evidence="4">Muscle</tissue>
    </source>
</reference>
<dbReference type="STRING" id="240159.A0A4U5UUH9"/>
<gene>
    <name evidence="4" type="ORF">D9C73_012296</name>
</gene>
<dbReference type="PANTHER" id="PTHR11188">
    <property type="entry name" value="ARRESTIN DOMAIN CONTAINING PROTEIN"/>
    <property type="match status" value="1"/>
</dbReference>
<dbReference type="InterPro" id="IPR050357">
    <property type="entry name" value="Arrestin_domain-protein"/>
</dbReference>
<protein>
    <submittedName>
        <fullName evidence="4">Arrestin domain-containing protein 3</fullName>
    </submittedName>
</protein>
<organism evidence="4 5">
    <name type="scientific">Collichthys lucidus</name>
    <name type="common">Big head croaker</name>
    <name type="synonym">Sciaena lucida</name>
    <dbReference type="NCBI Taxonomy" id="240159"/>
    <lineage>
        <taxon>Eukaryota</taxon>
        <taxon>Metazoa</taxon>
        <taxon>Chordata</taxon>
        <taxon>Craniata</taxon>
        <taxon>Vertebrata</taxon>
        <taxon>Euteleostomi</taxon>
        <taxon>Actinopterygii</taxon>
        <taxon>Neopterygii</taxon>
        <taxon>Teleostei</taxon>
        <taxon>Neoteleostei</taxon>
        <taxon>Acanthomorphata</taxon>
        <taxon>Eupercaria</taxon>
        <taxon>Sciaenidae</taxon>
        <taxon>Collichthys</taxon>
    </lineage>
</organism>
<sequence>MTCYHCTRGEDEGGAAASNIQHPDHRQQDLTANASFIQKMSPIKDFTLTYELPNPDDIFSEGDTVTGTVRFILTKEIKVKKLLVKLKGDAHVHWTQGSGDHKKSYSASRRYFKVKEHLVEENATDTVLSEGPNEFKFSLQIPQDDLPSSYKDPHGKIVYMLEAKLSRSWHFATKSQTELKLASKSLAHHGRMMFPHSGSVDKDIGVFSKGQVQMSATIDRSVCSPGDTLSIVAKISNCSSKKMKPKFSLQQKIEYNAGNGKKVCDSSLCKIVGETIQVNAEETVTCPMEIPANVVGTIHNCEILLLEYYLKVYLDISFAVDPEVVFPLVIIPSVMRSYQTGADAASCYGAFPHPPLPDGLHPSDPFAYGYPEPEPTEAANTSGFNNQ</sequence>
<dbReference type="InterPro" id="IPR011022">
    <property type="entry name" value="Arrestin_C-like"/>
</dbReference>
<dbReference type="GO" id="GO:0005886">
    <property type="term" value="C:plasma membrane"/>
    <property type="evidence" value="ECO:0007669"/>
    <property type="project" value="TreeGrafter"/>
</dbReference>
<evidence type="ECO:0000259" key="3">
    <source>
        <dbReference type="SMART" id="SM01017"/>
    </source>
</evidence>
<dbReference type="Pfam" id="PF02752">
    <property type="entry name" value="Arrestin_C"/>
    <property type="match status" value="1"/>
</dbReference>
<dbReference type="InterPro" id="IPR011021">
    <property type="entry name" value="Arrestin-like_N"/>
</dbReference>
<dbReference type="GO" id="GO:0005737">
    <property type="term" value="C:cytoplasm"/>
    <property type="evidence" value="ECO:0007669"/>
    <property type="project" value="TreeGrafter"/>
</dbReference>
<dbReference type="SUPFAM" id="SSF81296">
    <property type="entry name" value="E set domains"/>
    <property type="match status" value="2"/>
</dbReference>
<evidence type="ECO:0000313" key="5">
    <source>
        <dbReference type="Proteomes" id="UP000298787"/>
    </source>
</evidence>
<accession>A0A4U5UUH9</accession>
<comment type="similarity">
    <text evidence="1">Belongs to the arrestin family.</text>
</comment>
<dbReference type="AlphaFoldDB" id="A0A4U5UUH9"/>
<dbReference type="GO" id="GO:0015031">
    <property type="term" value="P:protein transport"/>
    <property type="evidence" value="ECO:0007669"/>
    <property type="project" value="TreeGrafter"/>
</dbReference>
<name>A0A4U5UUH9_COLLU</name>